<feature type="region of interest" description="Disordered" evidence="1">
    <location>
        <begin position="94"/>
        <end position="133"/>
    </location>
</feature>
<dbReference type="InterPro" id="IPR036388">
    <property type="entry name" value="WH-like_DNA-bd_sf"/>
</dbReference>
<dbReference type="GO" id="GO:0043565">
    <property type="term" value="F:sequence-specific DNA binding"/>
    <property type="evidence" value="ECO:0007669"/>
    <property type="project" value="InterPro"/>
</dbReference>
<evidence type="ECO:0008006" key="4">
    <source>
        <dbReference type="Google" id="ProtNLM"/>
    </source>
</evidence>
<name>A0A1I4S880_9BACT</name>
<proteinExistence type="predicted"/>
<reference evidence="2 3" key="1">
    <citation type="submission" date="2016-10" db="EMBL/GenBank/DDBJ databases">
        <authorList>
            <person name="de Groot N.N."/>
        </authorList>
    </citation>
    <scope>NUCLEOTIDE SEQUENCE [LARGE SCALE GENOMIC DNA]</scope>
    <source>
        <strain evidence="2 3">DSM 9990</strain>
    </source>
</reference>
<evidence type="ECO:0000313" key="3">
    <source>
        <dbReference type="Proteomes" id="UP000199611"/>
    </source>
</evidence>
<evidence type="ECO:0000313" key="2">
    <source>
        <dbReference type="EMBL" id="SFM60500.1"/>
    </source>
</evidence>
<dbReference type="EMBL" id="FOUU01000002">
    <property type="protein sequence ID" value="SFM60500.1"/>
    <property type="molecule type" value="Genomic_DNA"/>
</dbReference>
<accession>A0A1I4S880</accession>
<dbReference type="AlphaFoldDB" id="A0A1I4S880"/>
<protein>
    <recommendedName>
        <fullName evidence="4">Transposase</fullName>
    </recommendedName>
</protein>
<dbReference type="SUPFAM" id="SSF48295">
    <property type="entry name" value="TrpR-like"/>
    <property type="match status" value="1"/>
</dbReference>
<evidence type="ECO:0000256" key="1">
    <source>
        <dbReference type="SAM" id="MobiDB-lite"/>
    </source>
</evidence>
<sequence>MVEGKDVKPGRIQMMTASRKKEILLEVLKGHKTVVDMAHEHNVRQSETPQWIDGPTALGTQAIKANPKSTESVYQKEFLRHREEVGEVMLQIDVKNPKPLSPRKRTGVPGKKGASDPGLQGNGQTCPDPRCTRNLESTNLEQLTARSNRLPIDLQSVISVTVIGEPP</sequence>
<dbReference type="Gene3D" id="1.10.10.10">
    <property type="entry name" value="Winged helix-like DNA-binding domain superfamily/Winged helix DNA-binding domain"/>
    <property type="match status" value="1"/>
</dbReference>
<gene>
    <name evidence="2" type="ORF">SAMN05660836_00808</name>
</gene>
<dbReference type="Proteomes" id="UP000199611">
    <property type="component" value="Unassembled WGS sequence"/>
</dbReference>
<dbReference type="InterPro" id="IPR010921">
    <property type="entry name" value="Trp_repressor/repl_initiator"/>
</dbReference>
<keyword evidence="3" id="KW-1185">Reference proteome</keyword>
<organism evidence="2 3">
    <name type="scientific">Thermodesulforhabdus norvegica</name>
    <dbReference type="NCBI Taxonomy" id="39841"/>
    <lineage>
        <taxon>Bacteria</taxon>
        <taxon>Pseudomonadati</taxon>
        <taxon>Thermodesulfobacteriota</taxon>
        <taxon>Syntrophobacteria</taxon>
        <taxon>Syntrophobacterales</taxon>
        <taxon>Thermodesulforhabdaceae</taxon>
        <taxon>Thermodesulforhabdus</taxon>
    </lineage>
</organism>